<proteinExistence type="predicted"/>
<reference evidence="1 2" key="1">
    <citation type="submission" date="2019-03" db="EMBL/GenBank/DDBJ databases">
        <title>Complete Genome Sequence of Allofrancisella inopinata Strain SYSU YG23 Isolated from Water-Cooling Systems in China.</title>
        <authorList>
            <person name="Ohrman C."/>
            <person name="Uneklint I."/>
            <person name="Sjodin A."/>
        </authorList>
    </citation>
    <scope>NUCLEOTIDE SEQUENCE [LARGE SCALE GENOMIC DNA]</scope>
    <source>
        <strain evidence="1 2">SYSU YG23</strain>
    </source>
</reference>
<dbReference type="Proteomes" id="UP000502004">
    <property type="component" value="Chromosome"/>
</dbReference>
<dbReference type="EMBL" id="CP038241">
    <property type="protein sequence ID" value="QIV95720.1"/>
    <property type="molecule type" value="Genomic_DNA"/>
</dbReference>
<dbReference type="AlphaFoldDB" id="A0AAE6YH80"/>
<evidence type="ECO:0000313" key="2">
    <source>
        <dbReference type="Proteomes" id="UP000502004"/>
    </source>
</evidence>
<dbReference type="RefSeq" id="WP_133942391.1">
    <property type="nucleotide sequence ID" value="NZ_CP038241.1"/>
</dbReference>
<evidence type="ECO:0000313" key="1">
    <source>
        <dbReference type="EMBL" id="QIV95720.1"/>
    </source>
</evidence>
<keyword evidence="2" id="KW-1185">Reference proteome</keyword>
<gene>
    <name evidence="1" type="ORF">E4K63_02290</name>
</gene>
<dbReference type="PROSITE" id="PS51257">
    <property type="entry name" value="PROKAR_LIPOPROTEIN"/>
    <property type="match status" value="1"/>
</dbReference>
<protein>
    <recommendedName>
        <fullName evidence="3">Lipoprotein</fullName>
    </recommendedName>
</protein>
<sequence>MITKISKKFFILTLLLSIMLLTSCAKSLWLGSKLSDKATKQQQEQVKQEVMELLEKEYNQPFKLLNYKYEYKRHYDLGGNCHYCDVVKYGTYYFNIKAVNNPIIVMDFRIDDMKNSSTNELIEGFKKDQLKYLYCIALAQHYIDEKKLLTDKLTDIEVTTNNYCDLRNQKEVYDNAWTR</sequence>
<evidence type="ECO:0008006" key="3">
    <source>
        <dbReference type="Google" id="ProtNLM"/>
    </source>
</evidence>
<organism evidence="1 2">
    <name type="scientific">Allofrancisella inopinata</name>
    <dbReference type="NCBI Taxonomy" id="1085647"/>
    <lineage>
        <taxon>Bacteria</taxon>
        <taxon>Pseudomonadati</taxon>
        <taxon>Pseudomonadota</taxon>
        <taxon>Gammaproteobacteria</taxon>
        <taxon>Thiotrichales</taxon>
        <taxon>Francisellaceae</taxon>
        <taxon>Allofrancisella</taxon>
    </lineage>
</organism>
<name>A0AAE6YH80_9GAMM</name>
<accession>A0AAE6YH80</accession>
<dbReference type="KEGG" id="aii:E4K63_02290"/>